<evidence type="ECO:0008006" key="3">
    <source>
        <dbReference type="Google" id="ProtNLM"/>
    </source>
</evidence>
<dbReference type="Proteomes" id="UP000181873">
    <property type="component" value="Unassembled WGS sequence"/>
</dbReference>
<dbReference type="InterPro" id="IPR029057">
    <property type="entry name" value="PRTase-like"/>
</dbReference>
<reference evidence="1 2" key="1">
    <citation type="submission" date="2016-06" db="EMBL/GenBank/DDBJ databases">
        <title>First insights into the genetic diversity and population structure of in the Bacillus cereus group bacteria from diverse marine environments.</title>
        <authorList>
            <person name="Liu Y."/>
            <person name="Lai Q."/>
            <person name="Shao Z."/>
        </authorList>
    </citation>
    <scope>NUCLEOTIDE SEQUENCE [LARGE SCALE GENOMIC DNA]</scope>
    <source>
        <strain evidence="1 2">N35-10-2</strain>
    </source>
</reference>
<comment type="caution">
    <text evidence="1">The sequence shown here is derived from an EMBL/GenBank/DDBJ whole genome shotgun (WGS) entry which is preliminary data.</text>
</comment>
<dbReference type="RefSeq" id="WP_071758273.1">
    <property type="nucleotide sequence ID" value="NZ_CBCSIO010000016.1"/>
</dbReference>
<protein>
    <recommendedName>
        <fullName evidence="3">Phosphoribosyltransferase</fullName>
    </recommendedName>
</protein>
<evidence type="ECO:0000313" key="2">
    <source>
        <dbReference type="Proteomes" id="UP000181873"/>
    </source>
</evidence>
<proteinExistence type="predicted"/>
<evidence type="ECO:0000313" key="1">
    <source>
        <dbReference type="EMBL" id="OJD63638.1"/>
    </source>
</evidence>
<dbReference type="AlphaFoldDB" id="A0A1J9TBN0"/>
<sequence>MFYLLISRNAFFDEDDEIREEIFELMESIEGKEIQVVLVSRSKQKYKDIIDDTLPNPDKIKYGSRGKLSGKVLPSNKDIMLVGAVEEDIRIAANNKILLINPGWVENVDEKIQKYGFKLKNFNQIIQCIDILNLDTELFYDFEVDEKTRLIAVSNANKYYAVKNEAEMIENYKRTLKYGYETYRYAVYFHYLTMIIGMEEFKDVDYWMSVPSSTGSTENNIYDIVKRTRYLLNNRRSQELFVRYKPGKKSTSMSSKDRIEEGCKRHFETLHLNPKYKGKLKGKKICVLDDYFTYGASFESVRNLLIKEEVGEIILVAIGTFKKPYYKEDFKIKGNVYEHGYNYTFIDKELVYGEANEKSSKIINKIYDIIKSEN</sequence>
<organism evidence="1 2">
    <name type="scientific">Bacillus albus</name>
    <dbReference type="NCBI Taxonomy" id="2026189"/>
    <lineage>
        <taxon>Bacteria</taxon>
        <taxon>Bacillati</taxon>
        <taxon>Bacillota</taxon>
        <taxon>Bacilli</taxon>
        <taxon>Bacillales</taxon>
        <taxon>Bacillaceae</taxon>
        <taxon>Bacillus</taxon>
        <taxon>Bacillus cereus group</taxon>
    </lineage>
</organism>
<dbReference type="EMBL" id="MAOE01000090">
    <property type="protein sequence ID" value="OJD63638.1"/>
    <property type="molecule type" value="Genomic_DNA"/>
</dbReference>
<name>A0A1J9TBN0_9BACI</name>
<gene>
    <name evidence="1" type="ORF">BAU25_12475</name>
</gene>
<dbReference type="SUPFAM" id="SSF53271">
    <property type="entry name" value="PRTase-like"/>
    <property type="match status" value="1"/>
</dbReference>
<accession>A0A1J9TBN0</accession>